<proteinExistence type="predicted"/>
<evidence type="ECO:0000313" key="2">
    <source>
        <dbReference type="Proteomes" id="UP000494329"/>
    </source>
</evidence>
<gene>
    <name evidence="1" type="ORF">LMG29739_06353</name>
</gene>
<reference evidence="1 2" key="1">
    <citation type="submission" date="2020-04" db="EMBL/GenBank/DDBJ databases">
        <authorList>
            <person name="De Canck E."/>
        </authorList>
    </citation>
    <scope>NUCLEOTIDE SEQUENCE [LARGE SCALE GENOMIC DNA]</scope>
    <source>
        <strain evidence="1 2">LMG 29739</strain>
    </source>
</reference>
<name>A0A6J5F3H7_9BURK</name>
<accession>A0A6J5F3H7</accession>
<dbReference type="Proteomes" id="UP000494329">
    <property type="component" value="Unassembled WGS sequence"/>
</dbReference>
<sequence>MVRIIAGHGRFTTRMPPCPFGTSCPVSSTTAAMMPGSGSVHEPGTSGVAPGSGVIIWPPVSVCHHVSTIGQRVPPTCS</sequence>
<dbReference type="EMBL" id="CADIKF010000118">
    <property type="protein sequence ID" value="CAB3772984.1"/>
    <property type="molecule type" value="Genomic_DNA"/>
</dbReference>
<evidence type="ECO:0000313" key="1">
    <source>
        <dbReference type="EMBL" id="CAB3772984.1"/>
    </source>
</evidence>
<dbReference type="AlphaFoldDB" id="A0A6J5F3H7"/>
<keyword evidence="2" id="KW-1185">Reference proteome</keyword>
<protein>
    <submittedName>
        <fullName evidence="1">Uncharacterized protein</fullName>
    </submittedName>
</protein>
<organism evidence="1 2">
    <name type="scientific">Paraburkholderia solisilvae</name>
    <dbReference type="NCBI Taxonomy" id="624376"/>
    <lineage>
        <taxon>Bacteria</taxon>
        <taxon>Pseudomonadati</taxon>
        <taxon>Pseudomonadota</taxon>
        <taxon>Betaproteobacteria</taxon>
        <taxon>Burkholderiales</taxon>
        <taxon>Burkholderiaceae</taxon>
        <taxon>Paraburkholderia</taxon>
    </lineage>
</organism>